<accession>A0A0M0L8Y9</accession>
<dbReference type="SUPFAM" id="SSF89360">
    <property type="entry name" value="HesB-like domain"/>
    <property type="match status" value="1"/>
</dbReference>
<feature type="domain" description="Core" evidence="2">
    <location>
        <begin position="1"/>
        <end position="93"/>
    </location>
</feature>
<evidence type="ECO:0000259" key="2">
    <source>
        <dbReference type="Pfam" id="PF01521"/>
    </source>
</evidence>
<name>A0A0M0L8Y9_9BACI</name>
<comment type="similarity">
    <text evidence="1">Belongs to the HesB/IscA family.</text>
</comment>
<comment type="caution">
    <text evidence="3">The sequence shown here is derived from an EMBL/GenBank/DDBJ whole genome shotgun (WGS) entry which is preliminary data.</text>
</comment>
<gene>
    <name evidence="3" type="ORF">AMD01_05785</name>
</gene>
<sequence length="95" mass="11119">MKITLTPEALAWFKDDMIVEKGDYVRFFVRYGGCSTVQKGFSLGVEKQKPIQIGSQIDEDGIIFYVEEGDLWYFDGHDLEVDFNKEYDEPVFKYE</sequence>
<dbReference type="Gene3D" id="2.60.300.12">
    <property type="entry name" value="HesB-like domain"/>
    <property type="match status" value="1"/>
</dbReference>
<dbReference type="InterPro" id="IPR008326">
    <property type="entry name" value="PdhI-like"/>
</dbReference>
<dbReference type="OrthoDB" id="1645729at2"/>
<proteinExistence type="inferred from homology"/>
<evidence type="ECO:0000256" key="1">
    <source>
        <dbReference type="ARBA" id="ARBA00006718"/>
    </source>
</evidence>
<dbReference type="Proteomes" id="UP000037558">
    <property type="component" value="Unassembled WGS sequence"/>
</dbReference>
<dbReference type="PIRSF" id="PIRSF034852">
    <property type="entry name" value="UCP034852"/>
    <property type="match status" value="1"/>
</dbReference>
<dbReference type="EMBL" id="LILC01000007">
    <property type="protein sequence ID" value="KOO47551.1"/>
    <property type="molecule type" value="Genomic_DNA"/>
</dbReference>
<dbReference type="AlphaFoldDB" id="A0A0M0L8Y9"/>
<reference evidence="4" key="1">
    <citation type="submission" date="2015-08" db="EMBL/GenBank/DDBJ databases">
        <title>Fjat-14210 dsm16467.</title>
        <authorList>
            <person name="Liu B."/>
            <person name="Wang J."/>
            <person name="Zhu Y."/>
            <person name="Liu G."/>
            <person name="Chen Q."/>
            <person name="Chen Z."/>
            <person name="Lan J."/>
            <person name="Che J."/>
            <person name="Ge C."/>
            <person name="Shi H."/>
            <person name="Pan Z."/>
            <person name="Liu X."/>
        </authorList>
    </citation>
    <scope>NUCLEOTIDE SEQUENCE [LARGE SCALE GENOMIC DNA]</scope>
    <source>
        <strain evidence="4">DSM 16467</strain>
    </source>
</reference>
<dbReference type="Pfam" id="PF01521">
    <property type="entry name" value="Fe-S_biosyn"/>
    <property type="match status" value="1"/>
</dbReference>
<protein>
    <recommendedName>
        <fullName evidence="2">Core domain-containing protein</fullName>
    </recommendedName>
</protein>
<keyword evidence="4" id="KW-1185">Reference proteome</keyword>
<organism evidence="3 4">
    <name type="scientific">Priestia koreensis</name>
    <dbReference type="NCBI Taxonomy" id="284581"/>
    <lineage>
        <taxon>Bacteria</taxon>
        <taxon>Bacillati</taxon>
        <taxon>Bacillota</taxon>
        <taxon>Bacilli</taxon>
        <taxon>Bacillales</taxon>
        <taxon>Bacillaceae</taxon>
        <taxon>Priestia</taxon>
    </lineage>
</organism>
<evidence type="ECO:0000313" key="4">
    <source>
        <dbReference type="Proteomes" id="UP000037558"/>
    </source>
</evidence>
<dbReference type="InterPro" id="IPR035903">
    <property type="entry name" value="HesB-like_dom_sf"/>
</dbReference>
<dbReference type="STRING" id="284581.AMD01_05785"/>
<evidence type="ECO:0000313" key="3">
    <source>
        <dbReference type="EMBL" id="KOO47551.1"/>
    </source>
</evidence>
<dbReference type="PATRIC" id="fig|284581.3.peg.4550"/>
<dbReference type="InterPro" id="IPR000361">
    <property type="entry name" value="ATAP_core_dom"/>
</dbReference>
<dbReference type="RefSeq" id="WP_053400456.1">
    <property type="nucleotide sequence ID" value="NZ_JAUKEN010000001.1"/>
</dbReference>